<evidence type="ECO:0000256" key="1">
    <source>
        <dbReference type="SAM" id="MobiDB-lite"/>
    </source>
</evidence>
<keyword evidence="3" id="KW-1185">Reference proteome</keyword>
<name>A0AAP0IUU4_9MAGN</name>
<evidence type="ECO:0000313" key="3">
    <source>
        <dbReference type="Proteomes" id="UP001420932"/>
    </source>
</evidence>
<sequence length="108" mass="11790">MIRMPFYWPPICKSLSFSLPPPTSISPLDRTTFLVTTTISSNTLVGSVIPSLTYVEASTSSSSSFGEPQSGQETSSGTCISQHDIEKLERKKLWESALTLIHPLPAFV</sequence>
<dbReference type="EMBL" id="JBBNAF010000008">
    <property type="protein sequence ID" value="KAK9121338.1"/>
    <property type="molecule type" value="Genomic_DNA"/>
</dbReference>
<feature type="compositionally biased region" description="Polar residues" evidence="1">
    <location>
        <begin position="65"/>
        <end position="81"/>
    </location>
</feature>
<dbReference type="AlphaFoldDB" id="A0AAP0IUU4"/>
<dbReference type="Proteomes" id="UP001420932">
    <property type="component" value="Unassembled WGS sequence"/>
</dbReference>
<feature type="region of interest" description="Disordered" evidence="1">
    <location>
        <begin position="59"/>
        <end position="81"/>
    </location>
</feature>
<protein>
    <submittedName>
        <fullName evidence="2">Uncharacterized protein</fullName>
    </submittedName>
</protein>
<reference evidence="2 3" key="1">
    <citation type="submission" date="2024-01" db="EMBL/GenBank/DDBJ databases">
        <title>Genome assemblies of Stephania.</title>
        <authorList>
            <person name="Yang L."/>
        </authorList>
    </citation>
    <scope>NUCLEOTIDE SEQUENCE [LARGE SCALE GENOMIC DNA]</scope>
    <source>
        <strain evidence="2">YNDBR</strain>
        <tissue evidence="2">Leaf</tissue>
    </source>
</reference>
<accession>A0AAP0IUU4</accession>
<evidence type="ECO:0000313" key="2">
    <source>
        <dbReference type="EMBL" id="KAK9121338.1"/>
    </source>
</evidence>
<organism evidence="2 3">
    <name type="scientific">Stephania yunnanensis</name>
    <dbReference type="NCBI Taxonomy" id="152371"/>
    <lineage>
        <taxon>Eukaryota</taxon>
        <taxon>Viridiplantae</taxon>
        <taxon>Streptophyta</taxon>
        <taxon>Embryophyta</taxon>
        <taxon>Tracheophyta</taxon>
        <taxon>Spermatophyta</taxon>
        <taxon>Magnoliopsida</taxon>
        <taxon>Ranunculales</taxon>
        <taxon>Menispermaceae</taxon>
        <taxon>Menispermoideae</taxon>
        <taxon>Cissampelideae</taxon>
        <taxon>Stephania</taxon>
    </lineage>
</organism>
<comment type="caution">
    <text evidence="2">The sequence shown here is derived from an EMBL/GenBank/DDBJ whole genome shotgun (WGS) entry which is preliminary data.</text>
</comment>
<proteinExistence type="predicted"/>
<gene>
    <name evidence="2" type="ORF">Syun_018955</name>
</gene>